<dbReference type="OrthoDB" id="3258555at2759"/>
<keyword evidence="1" id="KW-0175">Coiled coil</keyword>
<reference evidence="3 4" key="1">
    <citation type="submission" date="2014-04" db="EMBL/GenBank/DDBJ databases">
        <authorList>
            <consortium name="DOE Joint Genome Institute"/>
            <person name="Kuo A."/>
            <person name="Zuccaro A."/>
            <person name="Kohler A."/>
            <person name="Nagy L.G."/>
            <person name="Floudas D."/>
            <person name="Copeland A."/>
            <person name="Barry K.W."/>
            <person name="Cichocki N."/>
            <person name="Veneault-Fourrey C."/>
            <person name="LaButti K."/>
            <person name="Lindquist E.A."/>
            <person name="Lipzen A."/>
            <person name="Lundell T."/>
            <person name="Morin E."/>
            <person name="Murat C."/>
            <person name="Sun H."/>
            <person name="Tunlid A."/>
            <person name="Henrissat B."/>
            <person name="Grigoriev I.V."/>
            <person name="Hibbett D.S."/>
            <person name="Martin F."/>
            <person name="Nordberg H.P."/>
            <person name="Cantor M.N."/>
            <person name="Hua S.X."/>
        </authorList>
    </citation>
    <scope>NUCLEOTIDE SEQUENCE [LARGE SCALE GENOMIC DNA]</scope>
    <source>
        <strain evidence="3 4">MAFF 305830</strain>
    </source>
</reference>
<name>A0A0C2XXV4_SERVB</name>
<feature type="compositionally biased region" description="Basic and acidic residues" evidence="2">
    <location>
        <begin position="530"/>
        <end position="541"/>
    </location>
</feature>
<proteinExistence type="predicted"/>
<evidence type="ECO:0000313" key="3">
    <source>
        <dbReference type="EMBL" id="KIM33687.1"/>
    </source>
</evidence>
<feature type="compositionally biased region" description="Acidic residues" evidence="2">
    <location>
        <begin position="542"/>
        <end position="553"/>
    </location>
</feature>
<dbReference type="Proteomes" id="UP000054097">
    <property type="component" value="Unassembled WGS sequence"/>
</dbReference>
<evidence type="ECO:0008006" key="5">
    <source>
        <dbReference type="Google" id="ProtNLM"/>
    </source>
</evidence>
<sequence>MGGRNSDPYGYWKPECERLKNEVRLLTQKLEHSQLQVSRLTRECDILRRELLEAEFGNLSGFSSVATSPIACLPNEILQYIFSLATRFDGLRFPRVDPTAARRWAISATTRRAIPLVCHKWNMIGFEFVYEHIALESSTQMVLLMDVLNNLNPVACAQRVKWIRGIEFLMRDNLQEAIEIKRLSSGLISLLPNGRLQKFGIECEGCNGGRTDIAGVITVQALLKCKGRMEILHLPCIGYADGPPLEAIHHAKEMLAVNPVQPNILSLTGGHWEGCVRIPCPHTGPKAQGLVLLSVLRTSGTTIHTLNIDCIDFLRDYGENNSPLVEYAGCVDTVNTVIGLNLKHFGDLLNGLLKSFPSTKRLSITLSRSYYHLEPSEVDHTPYPSLEEVIVYGHMTKWNTEMPIRAARPLFLKLDRGELPALQRIIIHGDFSEGCLDAARLLSVVEVQEWQEAFRVCIDHKVRMITHEGYDIHIWHDKHGIKLGVDGQSETSNTDDDEWVEENYSSNYCGSESDERRSDEEEDISDEEDSRYRYVSVKDIEPVESSDEEEDDE</sequence>
<dbReference type="AlphaFoldDB" id="A0A0C2XXV4"/>
<feature type="compositionally biased region" description="Acidic residues" evidence="2">
    <location>
        <begin position="520"/>
        <end position="529"/>
    </location>
</feature>
<feature type="region of interest" description="Disordered" evidence="2">
    <location>
        <begin position="486"/>
        <end position="553"/>
    </location>
</feature>
<dbReference type="HOGENOM" id="CLU_502639_0_0_1"/>
<evidence type="ECO:0000313" key="4">
    <source>
        <dbReference type="Proteomes" id="UP000054097"/>
    </source>
</evidence>
<organism evidence="3 4">
    <name type="scientific">Serendipita vermifera MAFF 305830</name>
    <dbReference type="NCBI Taxonomy" id="933852"/>
    <lineage>
        <taxon>Eukaryota</taxon>
        <taxon>Fungi</taxon>
        <taxon>Dikarya</taxon>
        <taxon>Basidiomycota</taxon>
        <taxon>Agaricomycotina</taxon>
        <taxon>Agaricomycetes</taxon>
        <taxon>Sebacinales</taxon>
        <taxon>Serendipitaceae</taxon>
        <taxon>Serendipita</taxon>
    </lineage>
</organism>
<evidence type="ECO:0000256" key="1">
    <source>
        <dbReference type="SAM" id="Coils"/>
    </source>
</evidence>
<reference evidence="4" key="2">
    <citation type="submission" date="2015-01" db="EMBL/GenBank/DDBJ databases">
        <title>Evolutionary Origins and Diversification of the Mycorrhizal Mutualists.</title>
        <authorList>
            <consortium name="DOE Joint Genome Institute"/>
            <consortium name="Mycorrhizal Genomics Consortium"/>
            <person name="Kohler A."/>
            <person name="Kuo A."/>
            <person name="Nagy L.G."/>
            <person name="Floudas D."/>
            <person name="Copeland A."/>
            <person name="Barry K.W."/>
            <person name="Cichocki N."/>
            <person name="Veneault-Fourrey C."/>
            <person name="LaButti K."/>
            <person name="Lindquist E.A."/>
            <person name="Lipzen A."/>
            <person name="Lundell T."/>
            <person name="Morin E."/>
            <person name="Murat C."/>
            <person name="Riley R."/>
            <person name="Ohm R."/>
            <person name="Sun H."/>
            <person name="Tunlid A."/>
            <person name="Henrissat B."/>
            <person name="Grigoriev I.V."/>
            <person name="Hibbett D.S."/>
            <person name="Martin F."/>
        </authorList>
    </citation>
    <scope>NUCLEOTIDE SEQUENCE [LARGE SCALE GENOMIC DNA]</scope>
    <source>
        <strain evidence="4">MAFF 305830</strain>
    </source>
</reference>
<dbReference type="EMBL" id="KN824278">
    <property type="protein sequence ID" value="KIM33687.1"/>
    <property type="molecule type" value="Genomic_DNA"/>
</dbReference>
<accession>A0A0C2XXV4</accession>
<protein>
    <recommendedName>
        <fullName evidence="5">F-box domain-containing protein</fullName>
    </recommendedName>
</protein>
<feature type="coiled-coil region" evidence="1">
    <location>
        <begin position="16"/>
        <end position="50"/>
    </location>
</feature>
<gene>
    <name evidence="3" type="ORF">M408DRAFT_6096</name>
</gene>
<evidence type="ECO:0000256" key="2">
    <source>
        <dbReference type="SAM" id="MobiDB-lite"/>
    </source>
</evidence>
<keyword evidence="4" id="KW-1185">Reference proteome</keyword>